<dbReference type="STRING" id="133412.A0A1R1YFU1"/>
<dbReference type="PANTHER" id="PTHR13112">
    <property type="entry name" value="UPF3 REGULATOR OF NONSENSE TRANSCRIPTS-LIKE PROTEIN"/>
    <property type="match status" value="1"/>
</dbReference>
<comment type="caution">
    <text evidence="7">The sequence shown here is derived from an EMBL/GenBank/DDBJ whole genome shotgun (WGS) entry which is preliminary data.</text>
</comment>
<feature type="region of interest" description="Disordered" evidence="5">
    <location>
        <begin position="487"/>
        <end position="516"/>
    </location>
</feature>
<comment type="similarity">
    <text evidence="2">Belongs to the RENT3 family.</text>
</comment>
<feature type="compositionally biased region" description="Polar residues" evidence="5">
    <location>
        <begin position="626"/>
        <end position="639"/>
    </location>
</feature>
<evidence type="ECO:0000256" key="5">
    <source>
        <dbReference type="SAM" id="MobiDB-lite"/>
    </source>
</evidence>
<feature type="region of interest" description="Disordered" evidence="5">
    <location>
        <begin position="585"/>
        <end position="639"/>
    </location>
</feature>
<gene>
    <name evidence="7" type="ORF">AYI70_g693</name>
</gene>
<feature type="compositionally biased region" description="Low complexity" evidence="5">
    <location>
        <begin position="604"/>
        <end position="613"/>
    </location>
</feature>
<evidence type="ECO:0000256" key="1">
    <source>
        <dbReference type="ARBA" id="ARBA00004123"/>
    </source>
</evidence>
<dbReference type="InterPro" id="IPR005120">
    <property type="entry name" value="UPF3_dom"/>
</dbReference>
<feature type="region of interest" description="Disordered" evidence="5">
    <location>
        <begin position="1"/>
        <end position="149"/>
    </location>
</feature>
<evidence type="ECO:0000313" key="8">
    <source>
        <dbReference type="Proteomes" id="UP000187283"/>
    </source>
</evidence>
<feature type="compositionally biased region" description="Low complexity" evidence="5">
    <location>
        <begin position="10"/>
        <end position="20"/>
    </location>
</feature>
<comment type="subcellular location">
    <subcellularLocation>
        <location evidence="1">Nucleus</location>
    </subcellularLocation>
</comment>
<feature type="compositionally biased region" description="Polar residues" evidence="5">
    <location>
        <begin position="201"/>
        <end position="213"/>
    </location>
</feature>
<feature type="region of interest" description="Disordered" evidence="5">
    <location>
        <begin position="201"/>
        <end position="237"/>
    </location>
</feature>
<feature type="compositionally biased region" description="Basic and acidic residues" evidence="5">
    <location>
        <begin position="89"/>
        <end position="108"/>
    </location>
</feature>
<dbReference type="InterPro" id="IPR039722">
    <property type="entry name" value="Upf3"/>
</dbReference>
<dbReference type="OrthoDB" id="18087at2759"/>
<organism evidence="7 8">
    <name type="scientific">Smittium culicis</name>
    <dbReference type="NCBI Taxonomy" id="133412"/>
    <lineage>
        <taxon>Eukaryota</taxon>
        <taxon>Fungi</taxon>
        <taxon>Fungi incertae sedis</taxon>
        <taxon>Zoopagomycota</taxon>
        <taxon>Kickxellomycotina</taxon>
        <taxon>Harpellomycetes</taxon>
        <taxon>Harpellales</taxon>
        <taxon>Legeriomycetaceae</taxon>
        <taxon>Smittium</taxon>
    </lineage>
</organism>
<keyword evidence="8" id="KW-1185">Reference proteome</keyword>
<feature type="domain" description="UPF3" evidence="6">
    <location>
        <begin position="308"/>
        <end position="481"/>
    </location>
</feature>
<name>A0A1R1YFU1_9FUNG</name>
<feature type="compositionally biased region" description="Basic residues" evidence="5">
    <location>
        <begin position="139"/>
        <end position="148"/>
    </location>
</feature>
<dbReference type="SUPFAM" id="SSF54928">
    <property type="entry name" value="RNA-binding domain, RBD"/>
    <property type="match status" value="1"/>
</dbReference>
<evidence type="ECO:0000313" key="7">
    <source>
        <dbReference type="EMBL" id="OMJ25744.1"/>
    </source>
</evidence>
<dbReference type="GO" id="GO:0000184">
    <property type="term" value="P:nuclear-transcribed mRNA catabolic process, nonsense-mediated decay"/>
    <property type="evidence" value="ECO:0007669"/>
    <property type="project" value="UniProtKB-KW"/>
</dbReference>
<accession>A0A1R1YFU1</accession>
<dbReference type="GO" id="GO:0005737">
    <property type="term" value="C:cytoplasm"/>
    <property type="evidence" value="ECO:0007669"/>
    <property type="project" value="TreeGrafter"/>
</dbReference>
<reference evidence="7 8" key="1">
    <citation type="submission" date="2017-01" db="EMBL/GenBank/DDBJ databases">
        <authorList>
            <person name="Mah S.A."/>
            <person name="Swanson W.J."/>
            <person name="Moy G.W."/>
            <person name="Vacquier V.D."/>
        </authorList>
    </citation>
    <scope>NUCLEOTIDE SEQUENCE [LARGE SCALE GENOMIC DNA]</scope>
    <source>
        <strain evidence="7 8">GSMNP</strain>
    </source>
</reference>
<evidence type="ECO:0000256" key="2">
    <source>
        <dbReference type="ARBA" id="ARBA00005991"/>
    </source>
</evidence>
<dbReference type="InterPro" id="IPR035979">
    <property type="entry name" value="RBD_domain_sf"/>
</dbReference>
<proteinExistence type="inferred from homology"/>
<dbReference type="EMBL" id="LSSN01000120">
    <property type="protein sequence ID" value="OMJ25744.1"/>
    <property type="molecule type" value="Genomic_DNA"/>
</dbReference>
<evidence type="ECO:0000256" key="4">
    <source>
        <dbReference type="ARBA" id="ARBA00023242"/>
    </source>
</evidence>
<dbReference type="GO" id="GO:0045727">
    <property type="term" value="P:positive regulation of translation"/>
    <property type="evidence" value="ECO:0007669"/>
    <property type="project" value="TreeGrafter"/>
</dbReference>
<feature type="compositionally biased region" description="Polar residues" evidence="5">
    <location>
        <begin position="125"/>
        <end position="138"/>
    </location>
</feature>
<evidence type="ECO:0000256" key="3">
    <source>
        <dbReference type="ARBA" id="ARBA00023161"/>
    </source>
</evidence>
<feature type="compositionally biased region" description="Basic and acidic residues" evidence="5">
    <location>
        <begin position="614"/>
        <end position="623"/>
    </location>
</feature>
<keyword evidence="3" id="KW-0866">Nonsense-mediated mRNA decay</keyword>
<feature type="compositionally biased region" description="Polar residues" evidence="5">
    <location>
        <begin position="49"/>
        <end position="61"/>
    </location>
</feature>
<dbReference type="CDD" id="cd12455">
    <property type="entry name" value="RRM_like_Smg4_UPF3"/>
    <property type="match status" value="1"/>
</dbReference>
<evidence type="ECO:0000259" key="6">
    <source>
        <dbReference type="Pfam" id="PF03467"/>
    </source>
</evidence>
<dbReference type="AlphaFoldDB" id="A0A1R1YFU1"/>
<dbReference type="Gene3D" id="3.30.70.330">
    <property type="match status" value="1"/>
</dbReference>
<dbReference type="Pfam" id="PF03467">
    <property type="entry name" value="Smg4_UPF3"/>
    <property type="match status" value="1"/>
</dbReference>
<dbReference type="InterPro" id="IPR012677">
    <property type="entry name" value="Nucleotide-bd_a/b_plait_sf"/>
</dbReference>
<protein>
    <submittedName>
        <fullName evidence="7">Regulator of nonsense transcripts UPF3</fullName>
    </submittedName>
</protein>
<feature type="compositionally biased region" description="Low complexity" evidence="5">
    <location>
        <begin position="499"/>
        <end position="508"/>
    </location>
</feature>
<sequence length="639" mass="70536">MEGNRKKKAPNPTKPTNATTILKQTININPQQNVGRTSSIENPEKNHAFKSTSTLNPNSPAFSMKTPSEKVSNDNSNKVNKGRNRNRGKKPDAKIKPKSDEPITKEKQNPQNKNISAKPVKSIKPNATKSQPKSSSNYKPKKITKSKSIKPLPPSLKLVIRSLPPDLPEHIFWMSIEKFLKWYMPDKPGKIIKIPKKISNLSSGTTESQNPLENKSDAQGVGANDKSNNKHMGESSDVQNIITSENSSEYPKEIDISNDTNLKEKTGFNDPNKLSKIIDQESFLCPVTVEDIPVYSSPSLEVLNHYPYWRSFVKGKVTKRDSKLSIPSRAYIKFKDIDELRHFSKAYNGHKFVSRSGIEYTACVEVSPFQAAPHDTKHIKDNLCGTIFNDKDFLEFANSKNVSQNDDSTNDLKINDPPTNNSLSVTLSDISSAQKFSNPGSNLVYKSALKSIVGDDVFQPIDDSKKENESTAILDYLRNIKSKKSIVKSSSKAERKSSTRPSRSGKSSLKSKKKLVDQSLKTWAPEQGKVVKLVTGLATGSLIDTSISKDSSKNFNTNSSSKLDVNNANAVRKNILDSIKVIPVSSTSSTTTGTKHRTSRGSRKPSSQGSSSKTSRDGAEPKKALQNKTSSGNSRPQRN</sequence>
<keyword evidence="4" id="KW-0539">Nucleus</keyword>
<dbReference type="GO" id="GO:0005730">
    <property type="term" value="C:nucleolus"/>
    <property type="evidence" value="ECO:0007669"/>
    <property type="project" value="TreeGrafter"/>
</dbReference>
<dbReference type="Proteomes" id="UP000187283">
    <property type="component" value="Unassembled WGS sequence"/>
</dbReference>
<dbReference type="GO" id="GO:0003729">
    <property type="term" value="F:mRNA binding"/>
    <property type="evidence" value="ECO:0007669"/>
    <property type="project" value="TreeGrafter"/>
</dbReference>
<dbReference type="PANTHER" id="PTHR13112:SF0">
    <property type="entry name" value="FI21285P1"/>
    <property type="match status" value="1"/>
</dbReference>
<feature type="compositionally biased region" description="Polar residues" evidence="5">
    <location>
        <begin position="21"/>
        <end position="41"/>
    </location>
</feature>
<feature type="compositionally biased region" description="Basic residues" evidence="5">
    <location>
        <begin position="594"/>
        <end position="603"/>
    </location>
</feature>